<keyword evidence="2" id="KW-0479">Metal-binding</keyword>
<dbReference type="InterPro" id="IPR017941">
    <property type="entry name" value="Rieske_2Fe-2S"/>
</dbReference>
<keyword evidence="4" id="KW-0408">Iron</keyword>
<keyword evidence="1" id="KW-0001">2Fe-2S</keyword>
<evidence type="ECO:0000256" key="4">
    <source>
        <dbReference type="ARBA" id="ARBA00023004"/>
    </source>
</evidence>
<sequence>MLSPERNRTLTSVGPDTPMGNLMRSYWLPVLLSSELPDPDCQPVRVRHLGEKLVAFRDTSGTVGLLDEFCPHRRASLVLGRNEEGGLRCVYHGWKFDTSGACIDLPSEPPTSSFKQRVRTKSYPCIEAGGAIWAYLGEGEPPAPPAFEWMAVRPEQRFVSKRLLECNWAQALEGDIDSSHASILHSRLNPADYAEFEGARELLYFDGDRYPRYEVFDTDFGMTMAARRNAEPGSHYWRGAQYIMPIFVMIAPFDDPLPQMNMWVPMDDGNTMVWALHWHPDRNLTQDELERRGSNLYFHCTQFEDGTSEAGSSWIPKANSRNDYLADAEVQRTKMYSGIEPLWCQDKAVQESMGTITDRVHEHLAPSDLAISRWRQKILATVENPVQLEELPGRDPQTHRVRPPHFVAPENADWRSRMEEESRIA</sequence>
<keyword evidence="3" id="KW-0560">Oxidoreductase</keyword>
<dbReference type="InterPro" id="IPR045623">
    <property type="entry name" value="LigXa_C"/>
</dbReference>
<keyword evidence="5" id="KW-0411">Iron-sulfur</keyword>
<dbReference type="InterPro" id="IPR015881">
    <property type="entry name" value="ARHD_Rieske_2Fe_2S"/>
</dbReference>
<dbReference type="SUPFAM" id="SSF50022">
    <property type="entry name" value="ISP domain"/>
    <property type="match status" value="1"/>
</dbReference>
<proteinExistence type="predicted"/>
<dbReference type="Gene3D" id="3.90.380.10">
    <property type="entry name" value="Naphthalene 1,2-dioxygenase Alpha Subunit, Chain A, domain 1"/>
    <property type="match status" value="1"/>
</dbReference>
<accession>A0A2U1CKZ7</accession>
<dbReference type="PROSITE" id="PS51296">
    <property type="entry name" value="RIESKE"/>
    <property type="match status" value="1"/>
</dbReference>
<feature type="compositionally biased region" description="Basic and acidic residues" evidence="6">
    <location>
        <begin position="412"/>
        <end position="425"/>
    </location>
</feature>
<dbReference type="GO" id="GO:0051213">
    <property type="term" value="F:dioxygenase activity"/>
    <property type="evidence" value="ECO:0007669"/>
    <property type="project" value="UniProtKB-KW"/>
</dbReference>
<dbReference type="GO" id="GO:0005506">
    <property type="term" value="F:iron ion binding"/>
    <property type="evidence" value="ECO:0007669"/>
    <property type="project" value="InterPro"/>
</dbReference>
<feature type="domain" description="Rieske" evidence="7">
    <location>
        <begin position="27"/>
        <end position="134"/>
    </location>
</feature>
<dbReference type="EMBL" id="QEKO01000003">
    <property type="protein sequence ID" value="PVY61668.1"/>
    <property type="molecule type" value="Genomic_DNA"/>
</dbReference>
<dbReference type="InterPro" id="IPR036922">
    <property type="entry name" value="Rieske_2Fe-2S_sf"/>
</dbReference>
<evidence type="ECO:0000256" key="6">
    <source>
        <dbReference type="SAM" id="MobiDB-lite"/>
    </source>
</evidence>
<comment type="caution">
    <text evidence="8">The sequence shown here is derived from an EMBL/GenBank/DDBJ whole genome shotgun (WGS) entry which is preliminary data.</text>
</comment>
<evidence type="ECO:0000256" key="1">
    <source>
        <dbReference type="ARBA" id="ARBA00022714"/>
    </source>
</evidence>
<dbReference type="CDD" id="cd03479">
    <property type="entry name" value="Rieske_RO_Alpha_PhDO_like"/>
    <property type="match status" value="1"/>
</dbReference>
<evidence type="ECO:0000256" key="2">
    <source>
        <dbReference type="ARBA" id="ARBA00022723"/>
    </source>
</evidence>
<evidence type="ECO:0000256" key="5">
    <source>
        <dbReference type="ARBA" id="ARBA00023014"/>
    </source>
</evidence>
<dbReference type="Pfam" id="PF19301">
    <property type="entry name" value="LigXa_C"/>
    <property type="match status" value="1"/>
</dbReference>
<keyword evidence="9" id="KW-1185">Reference proteome</keyword>
<dbReference type="AlphaFoldDB" id="A0A2U1CKZ7"/>
<dbReference type="PANTHER" id="PTHR21266:SF59">
    <property type="entry name" value="BLR4922 PROTEIN"/>
    <property type="match status" value="1"/>
</dbReference>
<organism evidence="8 9">
    <name type="scientific">Pusillimonas noertemannii</name>
    <dbReference type="NCBI Taxonomy" id="305977"/>
    <lineage>
        <taxon>Bacteria</taxon>
        <taxon>Pseudomonadati</taxon>
        <taxon>Pseudomonadota</taxon>
        <taxon>Betaproteobacteria</taxon>
        <taxon>Burkholderiales</taxon>
        <taxon>Alcaligenaceae</taxon>
        <taxon>Pusillimonas</taxon>
    </lineage>
</organism>
<keyword evidence="8" id="KW-0223">Dioxygenase</keyword>
<feature type="region of interest" description="Disordered" evidence="6">
    <location>
        <begin position="390"/>
        <end position="425"/>
    </location>
</feature>
<dbReference type="InterPro" id="IPR050584">
    <property type="entry name" value="Cholesterol_7-desaturase"/>
</dbReference>
<dbReference type="Gene3D" id="2.102.10.10">
    <property type="entry name" value="Rieske [2Fe-2S] iron-sulphur domain"/>
    <property type="match status" value="1"/>
</dbReference>
<name>A0A2U1CKZ7_9BURK</name>
<gene>
    <name evidence="8" type="ORF">C7440_2398</name>
</gene>
<reference evidence="8 9" key="1">
    <citation type="submission" date="2018-04" db="EMBL/GenBank/DDBJ databases">
        <title>Genomic Encyclopedia of Type Strains, Phase IV (KMG-IV): sequencing the most valuable type-strain genomes for metagenomic binning, comparative biology and taxonomic classification.</title>
        <authorList>
            <person name="Goeker M."/>
        </authorList>
    </citation>
    <scope>NUCLEOTIDE SEQUENCE [LARGE SCALE GENOMIC DNA]</scope>
    <source>
        <strain evidence="8 9">DSM 10065</strain>
    </source>
</reference>
<dbReference type="PANTHER" id="PTHR21266">
    <property type="entry name" value="IRON-SULFUR DOMAIN CONTAINING PROTEIN"/>
    <property type="match status" value="1"/>
</dbReference>
<dbReference type="Pfam" id="PF00355">
    <property type="entry name" value="Rieske"/>
    <property type="match status" value="1"/>
</dbReference>
<dbReference type="GO" id="GO:0051537">
    <property type="term" value="F:2 iron, 2 sulfur cluster binding"/>
    <property type="evidence" value="ECO:0007669"/>
    <property type="project" value="UniProtKB-KW"/>
</dbReference>
<dbReference type="PROSITE" id="PS00570">
    <property type="entry name" value="RING_HYDROXYL_ALPHA"/>
    <property type="match status" value="1"/>
</dbReference>
<evidence type="ECO:0000313" key="9">
    <source>
        <dbReference type="Proteomes" id="UP000246145"/>
    </source>
</evidence>
<protein>
    <submittedName>
        <fullName evidence="8">Phenylpropionate dioxygenase-like ring-hydroxylating dioxygenase large terminal subunit</fullName>
    </submittedName>
</protein>
<evidence type="ECO:0000259" key="7">
    <source>
        <dbReference type="PROSITE" id="PS51296"/>
    </source>
</evidence>
<dbReference type="Proteomes" id="UP000246145">
    <property type="component" value="Unassembled WGS sequence"/>
</dbReference>
<evidence type="ECO:0000256" key="3">
    <source>
        <dbReference type="ARBA" id="ARBA00023002"/>
    </source>
</evidence>
<evidence type="ECO:0000313" key="8">
    <source>
        <dbReference type="EMBL" id="PVY61668.1"/>
    </source>
</evidence>
<dbReference type="SUPFAM" id="SSF55961">
    <property type="entry name" value="Bet v1-like"/>
    <property type="match status" value="1"/>
</dbReference>